<dbReference type="InterPro" id="IPR050742">
    <property type="entry name" value="Helicase_Restrict-Modif_Enz"/>
</dbReference>
<dbReference type="GO" id="GO:0005759">
    <property type="term" value="C:mitochondrial matrix"/>
    <property type="evidence" value="ECO:0007669"/>
    <property type="project" value="EnsemblFungi"/>
</dbReference>
<dbReference type="GO" id="GO:0005524">
    <property type="term" value="F:ATP binding"/>
    <property type="evidence" value="ECO:0007669"/>
    <property type="project" value="InterPro"/>
</dbReference>
<keyword evidence="1" id="KW-0347">Helicase</keyword>
<dbReference type="PANTHER" id="PTHR47396">
    <property type="entry name" value="TYPE I RESTRICTION ENZYME ECOKI R PROTEIN"/>
    <property type="match status" value="1"/>
</dbReference>
<dbReference type="SMART" id="SM00487">
    <property type="entry name" value="DEXDc"/>
    <property type="match status" value="1"/>
</dbReference>
<evidence type="ECO:0000313" key="4">
    <source>
        <dbReference type="EMBL" id="ODV93930.1"/>
    </source>
</evidence>
<dbReference type="AlphaFoldDB" id="A0A1E4TQA2"/>
<dbReference type="OrthoDB" id="16911at2759"/>
<reference evidence="5" key="1">
    <citation type="submission" date="2016-05" db="EMBL/GenBank/DDBJ databases">
        <title>Comparative genomics of biotechnologically important yeasts.</title>
        <authorList>
            <consortium name="DOE Joint Genome Institute"/>
            <person name="Riley R."/>
            <person name="Haridas S."/>
            <person name="Wolfe K.H."/>
            <person name="Lopes M.R."/>
            <person name="Hittinger C.T."/>
            <person name="Goker M."/>
            <person name="Salamov A."/>
            <person name="Wisecaver J."/>
            <person name="Long T.M."/>
            <person name="Aerts A.L."/>
            <person name="Barry K."/>
            <person name="Choi C."/>
            <person name="Clum A."/>
            <person name="Coughlan A.Y."/>
            <person name="Deshpande S."/>
            <person name="Douglass A.P."/>
            <person name="Hanson S.J."/>
            <person name="Klenk H.-P."/>
            <person name="Labutti K."/>
            <person name="Lapidus A."/>
            <person name="Lindquist E."/>
            <person name="Lipzen A."/>
            <person name="Meier-Kolthoff J.P."/>
            <person name="Ohm R.A."/>
            <person name="Otillar R.P."/>
            <person name="Pangilinan J."/>
            <person name="Peng Y."/>
            <person name="Rokas A."/>
            <person name="Rosa C.A."/>
            <person name="Scheuner C."/>
            <person name="Sibirny A.A."/>
            <person name="Slot J.C."/>
            <person name="Stielow J.B."/>
            <person name="Sun H."/>
            <person name="Kurtzman C.P."/>
            <person name="Blackwell M."/>
            <person name="Grigoriev I.V."/>
            <person name="Jeffries T.W."/>
        </authorList>
    </citation>
    <scope>NUCLEOTIDE SEQUENCE [LARGE SCALE GENOMIC DNA]</scope>
    <source>
        <strain evidence="5">NRRL Y-2460</strain>
    </source>
</reference>
<dbReference type="PROSITE" id="PS51192">
    <property type="entry name" value="HELICASE_ATP_BIND_1"/>
    <property type="match status" value="1"/>
</dbReference>
<evidence type="ECO:0000256" key="1">
    <source>
        <dbReference type="ARBA" id="ARBA00022806"/>
    </source>
</evidence>
<gene>
    <name evidence="4" type="ORF">PACTADRAFT_51675</name>
</gene>
<evidence type="ECO:0000313" key="5">
    <source>
        <dbReference type="Proteomes" id="UP000094236"/>
    </source>
</evidence>
<dbReference type="PANTHER" id="PTHR47396:SF1">
    <property type="entry name" value="ATP-DEPENDENT HELICASE IRC3-RELATED"/>
    <property type="match status" value="1"/>
</dbReference>
<dbReference type="GO" id="GO:0070125">
    <property type="term" value="P:mitochondrial translational elongation"/>
    <property type="evidence" value="ECO:0007669"/>
    <property type="project" value="TreeGrafter"/>
</dbReference>
<keyword evidence="1" id="KW-0378">Hydrolase</keyword>
<dbReference type="GO" id="GO:0016787">
    <property type="term" value="F:hydrolase activity"/>
    <property type="evidence" value="ECO:0007669"/>
    <property type="project" value="InterPro"/>
</dbReference>
<dbReference type="Proteomes" id="UP000094236">
    <property type="component" value="Unassembled WGS sequence"/>
</dbReference>
<dbReference type="STRING" id="669874.A0A1E4TQA2"/>
<dbReference type="Gene3D" id="3.40.50.300">
    <property type="entry name" value="P-loop containing nucleotide triphosphate hydrolases"/>
    <property type="match status" value="2"/>
</dbReference>
<feature type="domain" description="Helicase C-terminal" evidence="3">
    <location>
        <begin position="289"/>
        <end position="438"/>
    </location>
</feature>
<proteinExistence type="predicted"/>
<dbReference type="GO" id="GO:0061749">
    <property type="term" value="F:forked DNA-dependent helicase activity"/>
    <property type="evidence" value="ECO:0007669"/>
    <property type="project" value="EnsemblFungi"/>
</dbReference>
<dbReference type="PROSITE" id="PS51194">
    <property type="entry name" value="HELICASE_CTER"/>
    <property type="match status" value="1"/>
</dbReference>
<dbReference type="GO" id="GO:0032042">
    <property type="term" value="P:mitochondrial DNA metabolic process"/>
    <property type="evidence" value="ECO:0007669"/>
    <property type="project" value="EnsemblFungi"/>
</dbReference>
<dbReference type="GO" id="GO:0000403">
    <property type="term" value="F:Y-form DNA binding"/>
    <property type="evidence" value="ECO:0007669"/>
    <property type="project" value="EnsemblFungi"/>
</dbReference>
<sequence>MINLFTKSIAGNRLLRSYSRNLFTTSVRLEQQITSNVKRIEPVHKLIHKPVHLRPYQHDCIEACLKALNNNVKRIVVSIATGGGKTVIFSNLIPKIKPNTTTSRGNKVLILVHRRELAAQAANTINRFLPNYSVEIDMGDMKASQNADITIASVQTLNSLECKRLFNYNPNDYKAIIVDECHHAVSKTYMNIFDYFNYKDSGIPIIGFSATVQRHDKIPLGKIFEKVVFNKDLLDMITENWLCDVSITPVYGSLKLNCVEITKSGDYDIGSLAKYVNTNIINELVLKTYLDRRIKDGFKSSLFFCVNIEHVKELSDLFRQNGVNCQYVTGTSSKQERQAIIDDFKNGKIDVLMNCGIFTEGTDIPNIDSIFIVRPTKSRPLLIQMIGRGLRLHDTKQKCHIIDFVDSGDTGIELSPTLNGQIPKKGTALFPQNNTRNESGIQEIESVEQVQYITYDSIHQYLENVKPKKHDDFVSFLKDELPWVRIGRKSWVLELNFTDFLRVDLESTGLYHLKKYKNVGKIIKIKPILVCKSKDLNEIFAESKLYIENNGINLYKLLMRDKALLLTKKQQDFLNKKLIDVASRSPKIDLDNFQKILNKILPEMRRYEATDLIFGFIVGGRYCLEEFIKNRILIKKNVDKNNLLA</sequence>
<name>A0A1E4TQA2_PACTA</name>
<organism evidence="4 5">
    <name type="scientific">Pachysolen tannophilus NRRL Y-2460</name>
    <dbReference type="NCBI Taxonomy" id="669874"/>
    <lineage>
        <taxon>Eukaryota</taxon>
        <taxon>Fungi</taxon>
        <taxon>Dikarya</taxon>
        <taxon>Ascomycota</taxon>
        <taxon>Saccharomycotina</taxon>
        <taxon>Pichiomycetes</taxon>
        <taxon>Pachysolenaceae</taxon>
        <taxon>Pachysolen</taxon>
    </lineage>
</organism>
<keyword evidence="5" id="KW-1185">Reference proteome</keyword>
<dbReference type="GO" id="GO:0036121">
    <property type="term" value="F:double-stranded DNA helicase activity"/>
    <property type="evidence" value="ECO:0007669"/>
    <property type="project" value="EnsemblFungi"/>
</dbReference>
<feature type="domain" description="Helicase ATP-binding" evidence="2">
    <location>
        <begin position="66"/>
        <end position="230"/>
    </location>
</feature>
<dbReference type="InterPro" id="IPR014001">
    <property type="entry name" value="Helicase_ATP-bd"/>
</dbReference>
<dbReference type="GO" id="GO:1905082">
    <property type="term" value="P:regulation of mitochondrial translational elongation"/>
    <property type="evidence" value="ECO:0007669"/>
    <property type="project" value="EnsemblFungi"/>
</dbReference>
<dbReference type="EMBL" id="KV454017">
    <property type="protein sequence ID" value="ODV93930.1"/>
    <property type="molecule type" value="Genomic_DNA"/>
</dbReference>
<evidence type="ECO:0000259" key="3">
    <source>
        <dbReference type="PROSITE" id="PS51194"/>
    </source>
</evidence>
<dbReference type="CDD" id="cd18799">
    <property type="entry name" value="SF2_C_EcoAI-like"/>
    <property type="match status" value="1"/>
</dbReference>
<keyword evidence="1" id="KW-0067">ATP-binding</keyword>
<dbReference type="Pfam" id="PF00271">
    <property type="entry name" value="Helicase_C"/>
    <property type="match status" value="1"/>
</dbReference>
<dbReference type="InterPro" id="IPR001650">
    <property type="entry name" value="Helicase_C-like"/>
</dbReference>
<keyword evidence="1" id="KW-0547">Nucleotide-binding</keyword>
<dbReference type="CDD" id="cd18032">
    <property type="entry name" value="DEXHc_RE_I_III_res"/>
    <property type="match status" value="1"/>
</dbReference>
<dbReference type="InterPro" id="IPR006935">
    <property type="entry name" value="Helicase/UvrB_N"/>
</dbReference>
<evidence type="ECO:0008006" key="6">
    <source>
        <dbReference type="Google" id="ProtNLM"/>
    </source>
</evidence>
<dbReference type="SUPFAM" id="SSF52540">
    <property type="entry name" value="P-loop containing nucleoside triphosphate hydrolases"/>
    <property type="match status" value="1"/>
</dbReference>
<evidence type="ECO:0000259" key="2">
    <source>
        <dbReference type="PROSITE" id="PS51192"/>
    </source>
</evidence>
<dbReference type="Pfam" id="PF04851">
    <property type="entry name" value="ResIII"/>
    <property type="match status" value="1"/>
</dbReference>
<dbReference type="InterPro" id="IPR027417">
    <property type="entry name" value="P-loop_NTPase"/>
</dbReference>
<accession>A0A1E4TQA2</accession>
<dbReference type="SMART" id="SM00490">
    <property type="entry name" value="HELICc"/>
    <property type="match status" value="1"/>
</dbReference>
<protein>
    <recommendedName>
        <fullName evidence="6">ATP-dependent helicase IRC3</fullName>
    </recommendedName>
</protein>